<dbReference type="Pfam" id="PF00762">
    <property type="entry name" value="Ferrochelatase"/>
    <property type="match status" value="1"/>
</dbReference>
<organism evidence="2 3">
    <name type="scientific">Muntiacus muntjak</name>
    <name type="common">Barking deer</name>
    <name type="synonym">Indian muntjac</name>
    <dbReference type="NCBI Taxonomy" id="9888"/>
    <lineage>
        <taxon>Eukaryota</taxon>
        <taxon>Metazoa</taxon>
        <taxon>Chordata</taxon>
        <taxon>Craniata</taxon>
        <taxon>Vertebrata</taxon>
        <taxon>Euteleostomi</taxon>
        <taxon>Mammalia</taxon>
        <taxon>Eutheria</taxon>
        <taxon>Laurasiatheria</taxon>
        <taxon>Artiodactyla</taxon>
        <taxon>Ruminantia</taxon>
        <taxon>Pecora</taxon>
        <taxon>Cervidae</taxon>
        <taxon>Muntiacinae</taxon>
        <taxon>Muntiacus</taxon>
    </lineage>
</organism>
<evidence type="ECO:0000313" key="2">
    <source>
        <dbReference type="EMBL" id="KAB0359703.1"/>
    </source>
</evidence>
<proteinExistence type="predicted"/>
<dbReference type="Gene3D" id="3.40.50.1400">
    <property type="match status" value="1"/>
</dbReference>
<dbReference type="EMBL" id="VCEA01000001">
    <property type="protein sequence ID" value="KAB0359703.1"/>
    <property type="molecule type" value="Genomic_DNA"/>
</dbReference>
<name>A0A5N3WDY4_MUNMU</name>
<evidence type="ECO:0008006" key="4">
    <source>
        <dbReference type="Google" id="ProtNLM"/>
    </source>
</evidence>
<evidence type="ECO:0000313" key="3">
    <source>
        <dbReference type="Proteomes" id="UP000326458"/>
    </source>
</evidence>
<accession>A0A5N3WDY4</accession>
<gene>
    <name evidence="2" type="ORF">FD754_003859</name>
</gene>
<reference evidence="2 3" key="1">
    <citation type="submission" date="2019-06" db="EMBL/GenBank/DDBJ databases">
        <title>Discovery of a novel chromosome fission-fusion reversal in muntjac.</title>
        <authorList>
            <person name="Mudd A.B."/>
            <person name="Bredeson J.V."/>
            <person name="Baum R."/>
            <person name="Hockemeyer D."/>
            <person name="Rokhsar D.S."/>
        </authorList>
    </citation>
    <scope>NUCLEOTIDE SEQUENCE [LARGE SCALE GENOMIC DNA]</scope>
    <source>
        <strain evidence="2">UTSW_UCB_Mm</strain>
        <tissue evidence="2">Fibroblast cell line</tissue>
    </source>
</reference>
<dbReference type="AlphaFoldDB" id="A0A5N3WDY4"/>
<comment type="caution">
    <text evidence="2">The sequence shown here is derived from an EMBL/GenBank/DDBJ whole genome shotgun (WGS) entry which is preliminary data.</text>
</comment>
<dbReference type="SUPFAM" id="SSF53800">
    <property type="entry name" value="Chelatase"/>
    <property type="match status" value="1"/>
</dbReference>
<feature type="region of interest" description="Disordered" evidence="1">
    <location>
        <begin position="15"/>
        <end position="59"/>
    </location>
</feature>
<protein>
    <recommendedName>
        <fullName evidence="4">Ferrochelatase</fullName>
    </recommendedName>
</protein>
<dbReference type="InterPro" id="IPR001015">
    <property type="entry name" value="Ferrochelatase"/>
</dbReference>
<dbReference type="GO" id="GO:0006783">
    <property type="term" value="P:heme biosynthetic process"/>
    <property type="evidence" value="ECO:0007669"/>
    <property type="project" value="InterPro"/>
</dbReference>
<dbReference type="GO" id="GO:0004325">
    <property type="term" value="F:ferrochelatase activity"/>
    <property type="evidence" value="ECO:0007669"/>
    <property type="project" value="InterPro"/>
</dbReference>
<dbReference type="Proteomes" id="UP000326458">
    <property type="component" value="Unassembled WGS sequence"/>
</dbReference>
<sequence length="111" mass="11707">MAAVTAADSALVADLISHPHRTNSLTPSTQIREREPDGLRGVASSAPQGALAAGSPPSVQSLKPKTGILMLNMGGPETVEEVQDFLQRLFLDQDLMTRADNAHRHLAGAGR</sequence>
<evidence type="ECO:0000256" key="1">
    <source>
        <dbReference type="SAM" id="MobiDB-lite"/>
    </source>
</evidence>
<keyword evidence="3" id="KW-1185">Reference proteome</keyword>